<dbReference type="AlphaFoldDB" id="Q4RB02"/>
<dbReference type="PANTHER" id="PTHR15593:SF1">
    <property type="entry name" value="PHOSPHOINOSITIDE 3-KINASE REGULATORY SUBUNIT 6"/>
    <property type="match status" value="1"/>
</dbReference>
<proteinExistence type="predicted"/>
<comment type="caution">
    <text evidence="2">The sequence shown here is derived from an EMBL/GenBank/DDBJ whole genome shotgun (WGS) entry which is preliminary data.</text>
</comment>
<name>Q4RB02_TETNG</name>
<sequence length="121" mass="12969">LMYQRMLAAEQSLKNEYYPFQERVFVLADPDVFSGPVGQVLSEDIETPSSGELLQALDHMRRAVQHGLQAVLGAEQCHGEKLAKALGVSEALPSFIPPPGGVSGPPAHAEIPECRACSSTP</sequence>
<reference evidence="2" key="2">
    <citation type="submission" date="2004-02" db="EMBL/GenBank/DDBJ databases">
        <authorList>
            <consortium name="Genoscope"/>
            <consortium name="Whitehead Institute Centre for Genome Research"/>
        </authorList>
    </citation>
    <scope>NUCLEOTIDE SEQUENCE</scope>
</reference>
<evidence type="ECO:0000256" key="1">
    <source>
        <dbReference type="SAM" id="MobiDB-lite"/>
    </source>
</evidence>
<dbReference type="GO" id="GO:0005944">
    <property type="term" value="C:phosphatidylinositol 3-kinase complex, class IB"/>
    <property type="evidence" value="ECO:0007669"/>
    <property type="project" value="InterPro"/>
</dbReference>
<reference evidence="2" key="1">
    <citation type="journal article" date="2004" name="Nature">
        <title>Genome duplication in the teleost fish Tetraodon nigroviridis reveals the early vertebrate proto-karyotype.</title>
        <authorList>
            <person name="Jaillon O."/>
            <person name="Aury J.-M."/>
            <person name="Brunet F."/>
            <person name="Petit J.-L."/>
            <person name="Stange-Thomann N."/>
            <person name="Mauceli E."/>
            <person name="Bouneau L."/>
            <person name="Fischer C."/>
            <person name="Ozouf-Costaz C."/>
            <person name="Bernot A."/>
            <person name="Nicaud S."/>
            <person name="Jaffe D."/>
            <person name="Fisher S."/>
            <person name="Lutfalla G."/>
            <person name="Dossat C."/>
            <person name="Segurens B."/>
            <person name="Dasilva C."/>
            <person name="Salanoubat M."/>
            <person name="Levy M."/>
            <person name="Boudet N."/>
            <person name="Castellano S."/>
            <person name="Anthouard V."/>
            <person name="Jubin C."/>
            <person name="Castelli V."/>
            <person name="Katinka M."/>
            <person name="Vacherie B."/>
            <person name="Biemont C."/>
            <person name="Skalli Z."/>
            <person name="Cattolico L."/>
            <person name="Poulain J."/>
            <person name="De Berardinis V."/>
            <person name="Cruaud C."/>
            <person name="Duprat S."/>
            <person name="Brottier P."/>
            <person name="Coutanceau J.-P."/>
            <person name="Gouzy J."/>
            <person name="Parra G."/>
            <person name="Lardier G."/>
            <person name="Chapple C."/>
            <person name="McKernan K.J."/>
            <person name="McEwan P."/>
            <person name="Bosak S."/>
            <person name="Kellis M."/>
            <person name="Volff J.-N."/>
            <person name="Guigo R."/>
            <person name="Zody M.C."/>
            <person name="Mesirov J."/>
            <person name="Lindblad-Toh K."/>
            <person name="Birren B."/>
            <person name="Nusbaum C."/>
            <person name="Kahn D."/>
            <person name="Robinson-Rechavi M."/>
            <person name="Laudet V."/>
            <person name="Schachter V."/>
            <person name="Quetier F."/>
            <person name="Saurin W."/>
            <person name="Scarpelli C."/>
            <person name="Wincker P."/>
            <person name="Lander E.S."/>
            <person name="Weissenbach J."/>
            <person name="Roest Crollius H."/>
        </authorList>
    </citation>
    <scope>NUCLEOTIDE SEQUENCE [LARGE SCALE GENOMIC DNA]</scope>
</reference>
<evidence type="ECO:0000313" key="2">
    <source>
        <dbReference type="EMBL" id="CAG14431.1"/>
    </source>
</evidence>
<feature type="region of interest" description="Disordered" evidence="1">
    <location>
        <begin position="97"/>
        <end position="121"/>
    </location>
</feature>
<organism evidence="2">
    <name type="scientific">Tetraodon nigroviridis</name>
    <name type="common">Spotted green pufferfish</name>
    <name type="synonym">Chelonodon nigroviridis</name>
    <dbReference type="NCBI Taxonomy" id="99883"/>
    <lineage>
        <taxon>Eukaryota</taxon>
        <taxon>Metazoa</taxon>
        <taxon>Chordata</taxon>
        <taxon>Craniata</taxon>
        <taxon>Vertebrata</taxon>
        <taxon>Euteleostomi</taxon>
        <taxon>Actinopterygii</taxon>
        <taxon>Neopterygii</taxon>
        <taxon>Teleostei</taxon>
        <taxon>Neoteleostei</taxon>
        <taxon>Acanthomorphata</taxon>
        <taxon>Eupercaria</taxon>
        <taxon>Tetraodontiformes</taxon>
        <taxon>Tetradontoidea</taxon>
        <taxon>Tetraodontidae</taxon>
        <taxon>Tetraodon</taxon>
    </lineage>
</organism>
<dbReference type="KEGG" id="tng:GSTEN00037206G001"/>
<dbReference type="PANTHER" id="PTHR15593">
    <property type="entry name" value="PHOSPHATIDYLINOSITOL 3-KINASE REGULATORY SUBUNIT"/>
    <property type="match status" value="1"/>
</dbReference>
<accession>Q4RB02</accession>
<gene>
    <name evidence="2" type="ORF">GSTENG00037206001</name>
</gene>
<feature type="non-terminal residue" evidence="2">
    <location>
        <position position="1"/>
    </location>
</feature>
<dbReference type="InterPro" id="IPR019522">
    <property type="entry name" value="PIK3R5/6"/>
</dbReference>
<dbReference type="GO" id="GO:0046935">
    <property type="term" value="F:1-phosphatidylinositol-3-kinase regulator activity"/>
    <property type="evidence" value="ECO:0007669"/>
    <property type="project" value="InterPro"/>
</dbReference>
<protein>
    <submittedName>
        <fullName evidence="2">(spotted green pufferfish) hypothetical protein</fullName>
    </submittedName>
</protein>
<dbReference type="EMBL" id="CAAE01022578">
    <property type="protein sequence ID" value="CAG14431.1"/>
    <property type="molecule type" value="Genomic_DNA"/>
</dbReference>
<dbReference type="OrthoDB" id="8781591at2759"/>
<dbReference type="GO" id="GO:0007186">
    <property type="term" value="P:G protein-coupled receptor signaling pathway"/>
    <property type="evidence" value="ECO:0007669"/>
    <property type="project" value="TreeGrafter"/>
</dbReference>